<evidence type="ECO:0000256" key="5">
    <source>
        <dbReference type="ARBA" id="ARBA00074032"/>
    </source>
</evidence>
<dbReference type="PANTHER" id="PTHR12821:SF0">
    <property type="entry name" value="BYSTIN"/>
    <property type="match status" value="1"/>
</dbReference>
<dbReference type="EMBL" id="HG001973">
    <property type="protein sequence ID" value="CDF38845.1"/>
    <property type="molecule type" value="Genomic_DNA"/>
</dbReference>
<comment type="subcellular location">
    <subcellularLocation>
        <location evidence="1">Nucleus</location>
        <location evidence="1">Nucleolus</location>
    </subcellularLocation>
</comment>
<dbReference type="GO" id="GO:0005737">
    <property type="term" value="C:cytoplasm"/>
    <property type="evidence" value="ECO:0007669"/>
    <property type="project" value="TreeGrafter"/>
</dbReference>
<dbReference type="InterPro" id="IPR007955">
    <property type="entry name" value="Bystin"/>
</dbReference>
<dbReference type="RefSeq" id="XP_005718750.1">
    <property type="nucleotide sequence ID" value="XM_005718693.1"/>
</dbReference>
<gene>
    <name evidence="8" type="ORF">CHC_T00001276001</name>
</gene>
<evidence type="ECO:0000256" key="6">
    <source>
        <dbReference type="SAM" id="Coils"/>
    </source>
</evidence>
<protein>
    <recommendedName>
        <fullName evidence="5">Bystin</fullName>
    </recommendedName>
</protein>
<evidence type="ECO:0000256" key="3">
    <source>
        <dbReference type="ARBA" id="ARBA00022517"/>
    </source>
</evidence>
<dbReference type="GO" id="GO:0030515">
    <property type="term" value="F:snoRNA binding"/>
    <property type="evidence" value="ECO:0007669"/>
    <property type="project" value="TreeGrafter"/>
</dbReference>
<evidence type="ECO:0000313" key="8">
    <source>
        <dbReference type="EMBL" id="CDF38845.1"/>
    </source>
</evidence>
<dbReference type="FunFam" id="1.25.40.480:FF:000001">
    <property type="entry name" value="Bystin (51.6 kD)-like"/>
    <property type="match status" value="1"/>
</dbReference>
<evidence type="ECO:0000256" key="7">
    <source>
        <dbReference type="SAM" id="MobiDB-lite"/>
    </source>
</evidence>
<name>R7QN80_CHOCR</name>
<keyword evidence="6" id="KW-0175">Coiled coil</keyword>
<accession>R7QN80</accession>
<sequence length="547" mass="60988">MGKKRTRSTATAKPANGDAFHAQSFVDDVREARDVEFAAQKKQQERLKRRKLTEDLELAAAKTAAKATKKAIKAGKPLPSVSHADARKAGLQMWKRAALRRKARAGNVDDEDFDGEIQEDVVDSKTTAKIFKEAKEQRAEIREENINSVAEEAARNCARLDSALEAVGEKVHATALDDSDQESGDDSKSDVPSEGTAIYDERELAFLDGSKVTEEDEMALALFTNMENKGTTSDEPQAAPGTRMLADIILDKIREKEEADARAAAIAADPERAARDKRIAEVYGLVGNILSRYRSGKVPKAFKVIPKLRNWEEVLYLTRPDEWSSAAVYAATRLLASNLPAREVISFYTDILLPRCLEDISENKKLNYHLYRALAKAVYKPDAFNKGILFPICEDIGCTLRQATIIGSVISKVSIPMLHSAAALLYIVQLPYTPSNSIIITALLEKKYALPYQVLDAVVASFLKMKSDTRSPPLIWHQSLLAFAQRYKMDVTMEQKERLKLLMRVHTHYAVTPEIRRELFSSRNRGDLMDPDSNTIARNLESAAMVM</sequence>
<dbReference type="OMA" id="HEVIRIF"/>
<keyword evidence="9" id="KW-1185">Reference proteome</keyword>
<comment type="similarity">
    <text evidence="2">Belongs to the bystin family.</text>
</comment>
<dbReference type="Gene3D" id="1.25.40.480">
    <property type="match status" value="1"/>
</dbReference>
<dbReference type="OrthoDB" id="2192561at2759"/>
<dbReference type="PhylomeDB" id="R7QN80"/>
<dbReference type="GO" id="GO:0006364">
    <property type="term" value="P:rRNA processing"/>
    <property type="evidence" value="ECO:0007669"/>
    <property type="project" value="TreeGrafter"/>
</dbReference>
<dbReference type="GO" id="GO:0030688">
    <property type="term" value="C:preribosome, small subunit precursor"/>
    <property type="evidence" value="ECO:0007669"/>
    <property type="project" value="TreeGrafter"/>
</dbReference>
<keyword evidence="4" id="KW-0539">Nucleus</keyword>
<dbReference type="GO" id="GO:0005730">
    <property type="term" value="C:nucleolus"/>
    <property type="evidence" value="ECO:0007669"/>
    <property type="project" value="UniProtKB-SubCell"/>
</dbReference>
<dbReference type="Gramene" id="CDF38845">
    <property type="protein sequence ID" value="CDF38845"/>
    <property type="gene ID" value="CHC_T00001276001"/>
</dbReference>
<reference evidence="9" key="1">
    <citation type="journal article" date="2013" name="Proc. Natl. Acad. Sci. U.S.A.">
        <title>Genome structure and metabolic features in the red seaweed Chondrus crispus shed light on evolution of the Archaeplastida.</title>
        <authorList>
            <person name="Collen J."/>
            <person name="Porcel B."/>
            <person name="Carre W."/>
            <person name="Ball S.G."/>
            <person name="Chaparro C."/>
            <person name="Tonon T."/>
            <person name="Barbeyron T."/>
            <person name="Michel G."/>
            <person name="Noel B."/>
            <person name="Valentin K."/>
            <person name="Elias M."/>
            <person name="Artiguenave F."/>
            <person name="Arun A."/>
            <person name="Aury J.M."/>
            <person name="Barbosa-Neto J.F."/>
            <person name="Bothwell J.H."/>
            <person name="Bouget F.Y."/>
            <person name="Brillet L."/>
            <person name="Cabello-Hurtado F."/>
            <person name="Capella-Gutierrez S."/>
            <person name="Charrier B."/>
            <person name="Cladiere L."/>
            <person name="Cock J.M."/>
            <person name="Coelho S.M."/>
            <person name="Colleoni C."/>
            <person name="Czjzek M."/>
            <person name="Da Silva C."/>
            <person name="Delage L."/>
            <person name="Denoeud F."/>
            <person name="Deschamps P."/>
            <person name="Dittami S.M."/>
            <person name="Gabaldon T."/>
            <person name="Gachon C.M."/>
            <person name="Groisillier A."/>
            <person name="Herve C."/>
            <person name="Jabbari K."/>
            <person name="Katinka M."/>
            <person name="Kloareg B."/>
            <person name="Kowalczyk N."/>
            <person name="Labadie K."/>
            <person name="Leblanc C."/>
            <person name="Lopez P.J."/>
            <person name="McLachlan D.H."/>
            <person name="Meslet-Cladiere L."/>
            <person name="Moustafa A."/>
            <person name="Nehr Z."/>
            <person name="Nyvall Collen P."/>
            <person name="Panaud O."/>
            <person name="Partensky F."/>
            <person name="Poulain J."/>
            <person name="Rensing S.A."/>
            <person name="Rousvoal S."/>
            <person name="Samson G."/>
            <person name="Symeonidi A."/>
            <person name="Weissenbach J."/>
            <person name="Zambounis A."/>
            <person name="Wincker P."/>
            <person name="Boyen C."/>
        </authorList>
    </citation>
    <scope>NUCLEOTIDE SEQUENCE [LARGE SCALE GENOMIC DNA]</scope>
    <source>
        <strain evidence="9">cv. Stackhouse</strain>
    </source>
</reference>
<dbReference type="GeneID" id="17326466"/>
<evidence type="ECO:0000313" key="9">
    <source>
        <dbReference type="Proteomes" id="UP000012073"/>
    </source>
</evidence>
<organism evidence="8 9">
    <name type="scientific">Chondrus crispus</name>
    <name type="common">Carrageen Irish moss</name>
    <name type="synonym">Polymorpha crispa</name>
    <dbReference type="NCBI Taxonomy" id="2769"/>
    <lineage>
        <taxon>Eukaryota</taxon>
        <taxon>Rhodophyta</taxon>
        <taxon>Florideophyceae</taxon>
        <taxon>Rhodymeniophycidae</taxon>
        <taxon>Gigartinales</taxon>
        <taxon>Gigartinaceae</taxon>
        <taxon>Chondrus</taxon>
    </lineage>
</organism>
<evidence type="ECO:0000256" key="4">
    <source>
        <dbReference type="ARBA" id="ARBA00023242"/>
    </source>
</evidence>
<dbReference type="Pfam" id="PF05291">
    <property type="entry name" value="Bystin"/>
    <property type="match status" value="1"/>
</dbReference>
<dbReference type="AlphaFoldDB" id="R7QN80"/>
<proteinExistence type="inferred from homology"/>
<dbReference type="STRING" id="2769.R7QN80"/>
<dbReference type="PANTHER" id="PTHR12821">
    <property type="entry name" value="BYSTIN"/>
    <property type="match status" value="1"/>
</dbReference>
<feature type="coiled-coil region" evidence="6">
    <location>
        <begin position="35"/>
        <end position="62"/>
    </location>
</feature>
<feature type="region of interest" description="Disordered" evidence="7">
    <location>
        <begin position="174"/>
        <end position="195"/>
    </location>
</feature>
<evidence type="ECO:0000256" key="2">
    <source>
        <dbReference type="ARBA" id="ARBA00007114"/>
    </source>
</evidence>
<dbReference type="Proteomes" id="UP000012073">
    <property type="component" value="Unassembled WGS sequence"/>
</dbReference>
<dbReference type="KEGG" id="ccp:CHC_T00001276001"/>
<evidence type="ECO:0000256" key="1">
    <source>
        <dbReference type="ARBA" id="ARBA00004604"/>
    </source>
</evidence>
<keyword evidence="3" id="KW-0690">Ribosome biogenesis</keyword>